<organism evidence="2 3">
    <name type="scientific">Boletus reticuloceps</name>
    <dbReference type="NCBI Taxonomy" id="495285"/>
    <lineage>
        <taxon>Eukaryota</taxon>
        <taxon>Fungi</taxon>
        <taxon>Dikarya</taxon>
        <taxon>Basidiomycota</taxon>
        <taxon>Agaricomycotina</taxon>
        <taxon>Agaricomycetes</taxon>
        <taxon>Agaricomycetidae</taxon>
        <taxon>Boletales</taxon>
        <taxon>Boletineae</taxon>
        <taxon>Boletaceae</taxon>
        <taxon>Boletoideae</taxon>
        <taxon>Boletus</taxon>
    </lineage>
</organism>
<proteinExistence type="predicted"/>
<reference evidence="2" key="1">
    <citation type="submission" date="2021-03" db="EMBL/GenBank/DDBJ databases">
        <title>Evolutionary innovations through gain and loss of genes in the ectomycorrhizal Boletales.</title>
        <authorList>
            <person name="Wu G."/>
            <person name="Miyauchi S."/>
            <person name="Morin E."/>
            <person name="Yang Z.-L."/>
            <person name="Xu J."/>
            <person name="Martin F.M."/>
        </authorList>
    </citation>
    <scope>NUCLEOTIDE SEQUENCE</scope>
    <source>
        <strain evidence="2">BR01</strain>
    </source>
</reference>
<sequence>MSVQDQENVINMYVDLSIETAVSLPDVDLCGGGQDHNSDEEQDNDGTLLDLVDQVNQLPGL</sequence>
<dbReference type="AlphaFoldDB" id="A0A8I3ACL9"/>
<accession>A0A8I3ACL9</accession>
<protein>
    <submittedName>
        <fullName evidence="2">Uncharacterized protein</fullName>
    </submittedName>
</protein>
<feature type="region of interest" description="Disordered" evidence="1">
    <location>
        <begin position="29"/>
        <end position="48"/>
    </location>
</feature>
<keyword evidence="3" id="KW-1185">Reference proteome</keyword>
<evidence type="ECO:0000313" key="3">
    <source>
        <dbReference type="Proteomes" id="UP000683000"/>
    </source>
</evidence>
<name>A0A8I3ACL9_9AGAM</name>
<dbReference type="Proteomes" id="UP000683000">
    <property type="component" value="Unassembled WGS sequence"/>
</dbReference>
<dbReference type="EMBL" id="JAGFBS010000008">
    <property type="protein sequence ID" value="KAG6377661.1"/>
    <property type="molecule type" value="Genomic_DNA"/>
</dbReference>
<evidence type="ECO:0000313" key="2">
    <source>
        <dbReference type="EMBL" id="KAG6377661.1"/>
    </source>
</evidence>
<gene>
    <name evidence="2" type="ORF">JVT61DRAFT_14426</name>
</gene>
<comment type="caution">
    <text evidence="2">The sequence shown here is derived from an EMBL/GenBank/DDBJ whole genome shotgun (WGS) entry which is preliminary data.</text>
</comment>
<evidence type="ECO:0000256" key="1">
    <source>
        <dbReference type="SAM" id="MobiDB-lite"/>
    </source>
</evidence>